<dbReference type="OrthoDB" id="5342292at2759"/>
<feature type="non-terminal residue" evidence="8">
    <location>
        <position position="1"/>
    </location>
</feature>
<accession>A0A9P8YFQ5</accession>
<protein>
    <recommendedName>
        <fullName evidence="7">Rhodopsin domain-containing protein</fullName>
    </recommendedName>
</protein>
<dbReference type="PANTHER" id="PTHR33048:SF124">
    <property type="entry name" value="INTEGRAL MEMBRANE PROTEIN"/>
    <property type="match status" value="1"/>
</dbReference>
<feature type="transmembrane region" description="Helical" evidence="6">
    <location>
        <begin position="221"/>
        <end position="240"/>
    </location>
</feature>
<feature type="transmembrane region" description="Helical" evidence="6">
    <location>
        <begin position="30"/>
        <end position="49"/>
    </location>
</feature>
<feature type="non-terminal residue" evidence="8">
    <location>
        <position position="309"/>
    </location>
</feature>
<comment type="caution">
    <text evidence="8">The sequence shown here is derived from an EMBL/GenBank/DDBJ whole genome shotgun (WGS) entry which is preliminary data.</text>
</comment>
<gene>
    <name evidence="8" type="ORF">B0I36DRAFT_219936</name>
</gene>
<keyword evidence="4 6" id="KW-0472">Membrane</keyword>
<dbReference type="GeneID" id="70178566"/>
<reference evidence="8" key="1">
    <citation type="journal article" date="2021" name="Nat. Commun.">
        <title>Genetic determinants of endophytism in the Arabidopsis root mycobiome.</title>
        <authorList>
            <person name="Mesny F."/>
            <person name="Miyauchi S."/>
            <person name="Thiergart T."/>
            <person name="Pickel B."/>
            <person name="Atanasova L."/>
            <person name="Karlsson M."/>
            <person name="Huettel B."/>
            <person name="Barry K.W."/>
            <person name="Haridas S."/>
            <person name="Chen C."/>
            <person name="Bauer D."/>
            <person name="Andreopoulos W."/>
            <person name="Pangilinan J."/>
            <person name="LaButti K."/>
            <person name="Riley R."/>
            <person name="Lipzen A."/>
            <person name="Clum A."/>
            <person name="Drula E."/>
            <person name="Henrissat B."/>
            <person name="Kohler A."/>
            <person name="Grigoriev I.V."/>
            <person name="Martin F.M."/>
            <person name="Hacquard S."/>
        </authorList>
    </citation>
    <scope>NUCLEOTIDE SEQUENCE</scope>
    <source>
        <strain evidence="8">MPI-CAGE-CH-0230</strain>
    </source>
</reference>
<dbReference type="Proteomes" id="UP000756346">
    <property type="component" value="Unassembled WGS sequence"/>
</dbReference>
<evidence type="ECO:0000259" key="7">
    <source>
        <dbReference type="Pfam" id="PF20684"/>
    </source>
</evidence>
<dbReference type="AlphaFoldDB" id="A0A9P8YFQ5"/>
<organism evidence="8 9">
    <name type="scientific">Microdochium trichocladiopsis</name>
    <dbReference type="NCBI Taxonomy" id="1682393"/>
    <lineage>
        <taxon>Eukaryota</taxon>
        <taxon>Fungi</taxon>
        <taxon>Dikarya</taxon>
        <taxon>Ascomycota</taxon>
        <taxon>Pezizomycotina</taxon>
        <taxon>Sordariomycetes</taxon>
        <taxon>Xylariomycetidae</taxon>
        <taxon>Xylariales</taxon>
        <taxon>Microdochiaceae</taxon>
        <taxon>Microdochium</taxon>
    </lineage>
</organism>
<keyword evidence="3 6" id="KW-1133">Transmembrane helix</keyword>
<evidence type="ECO:0000256" key="6">
    <source>
        <dbReference type="SAM" id="Phobius"/>
    </source>
</evidence>
<comment type="similarity">
    <text evidence="5">Belongs to the SAT4 family.</text>
</comment>
<sequence length="309" mass="33644">VDGVEVLALAPPGYIVNFANPPQRFATEHYVVFAVMGTLATVALAQRLFTKMVLSKGLGVDDGFMVASWLVSLTTQALLTHSFHIGGLGVHIFEMPLERFEVFRQLAYAAGGLFMLCGGLAKLSLLAFYLQLSPERWFRVAVWTCIACVSTLTFVITTLLFYHCTPARASWDVLTTGTCVDTGILYMATAVQNIVTDIVIFLLPIPMVLGLQMGRRQKIGALVIFGIGSITIATSAIRLGLLPALLKQADVTYEAAPPNIWSFVEVNLFVICGSLPTLRKFFKHFAPRLVGSYGYSNSTPYGRSGAYGN</sequence>
<evidence type="ECO:0000256" key="3">
    <source>
        <dbReference type="ARBA" id="ARBA00022989"/>
    </source>
</evidence>
<feature type="transmembrane region" description="Helical" evidence="6">
    <location>
        <begin position="105"/>
        <end position="128"/>
    </location>
</feature>
<feature type="domain" description="Rhodopsin" evidence="7">
    <location>
        <begin position="47"/>
        <end position="283"/>
    </location>
</feature>
<dbReference type="PANTHER" id="PTHR33048">
    <property type="entry name" value="PTH11-LIKE INTEGRAL MEMBRANE PROTEIN (AFU_ORTHOLOGUE AFUA_5G11245)"/>
    <property type="match status" value="1"/>
</dbReference>
<evidence type="ECO:0000256" key="2">
    <source>
        <dbReference type="ARBA" id="ARBA00022692"/>
    </source>
</evidence>
<comment type="subcellular location">
    <subcellularLocation>
        <location evidence="1">Membrane</location>
        <topology evidence="1">Multi-pass membrane protein</topology>
    </subcellularLocation>
</comment>
<dbReference type="Pfam" id="PF20684">
    <property type="entry name" value="Fung_rhodopsin"/>
    <property type="match status" value="1"/>
</dbReference>
<dbReference type="RefSeq" id="XP_046017510.1">
    <property type="nucleotide sequence ID" value="XM_046149020.1"/>
</dbReference>
<evidence type="ECO:0000256" key="5">
    <source>
        <dbReference type="ARBA" id="ARBA00038359"/>
    </source>
</evidence>
<proteinExistence type="inferred from homology"/>
<keyword evidence="2 6" id="KW-0812">Transmembrane</keyword>
<feature type="transmembrane region" description="Helical" evidence="6">
    <location>
        <begin position="69"/>
        <end position="93"/>
    </location>
</feature>
<evidence type="ECO:0000313" key="9">
    <source>
        <dbReference type="Proteomes" id="UP000756346"/>
    </source>
</evidence>
<keyword evidence="9" id="KW-1185">Reference proteome</keyword>
<dbReference type="EMBL" id="JAGTJQ010000002">
    <property type="protein sequence ID" value="KAH7038389.1"/>
    <property type="molecule type" value="Genomic_DNA"/>
</dbReference>
<evidence type="ECO:0000256" key="4">
    <source>
        <dbReference type="ARBA" id="ARBA00023136"/>
    </source>
</evidence>
<dbReference type="InterPro" id="IPR049326">
    <property type="entry name" value="Rhodopsin_dom_fungi"/>
</dbReference>
<feature type="transmembrane region" description="Helical" evidence="6">
    <location>
        <begin position="140"/>
        <end position="163"/>
    </location>
</feature>
<evidence type="ECO:0000256" key="1">
    <source>
        <dbReference type="ARBA" id="ARBA00004141"/>
    </source>
</evidence>
<dbReference type="GO" id="GO:0016020">
    <property type="term" value="C:membrane"/>
    <property type="evidence" value="ECO:0007669"/>
    <property type="project" value="UniProtKB-SubCell"/>
</dbReference>
<evidence type="ECO:0000313" key="8">
    <source>
        <dbReference type="EMBL" id="KAH7038389.1"/>
    </source>
</evidence>
<feature type="transmembrane region" description="Helical" evidence="6">
    <location>
        <begin position="183"/>
        <end position="209"/>
    </location>
</feature>
<name>A0A9P8YFQ5_9PEZI</name>
<dbReference type="InterPro" id="IPR052337">
    <property type="entry name" value="SAT4-like"/>
</dbReference>